<dbReference type="Pfam" id="PF03168">
    <property type="entry name" value="LEA_2"/>
    <property type="match status" value="1"/>
</dbReference>
<comment type="caution">
    <text evidence="3">The sequence shown here is derived from an EMBL/GenBank/DDBJ whole genome shotgun (WGS) entry which is preliminary data.</text>
</comment>
<dbReference type="Proteomes" id="UP000235162">
    <property type="component" value="Unassembled WGS sequence"/>
</dbReference>
<protein>
    <recommendedName>
        <fullName evidence="2">Water stress and hypersensitive response domain-containing protein</fullName>
    </recommendedName>
</protein>
<dbReference type="InterPro" id="IPR013990">
    <property type="entry name" value="WHy-dom"/>
</dbReference>
<evidence type="ECO:0000256" key="1">
    <source>
        <dbReference type="SAM" id="SignalP"/>
    </source>
</evidence>
<gene>
    <name evidence="3" type="ORF">C0029_10570</name>
</gene>
<dbReference type="GO" id="GO:0009269">
    <property type="term" value="P:response to desiccation"/>
    <property type="evidence" value="ECO:0007669"/>
    <property type="project" value="InterPro"/>
</dbReference>
<feature type="domain" description="Water stress and hypersensitive response" evidence="2">
    <location>
        <begin position="31"/>
        <end position="151"/>
    </location>
</feature>
<dbReference type="InterPro" id="IPR004864">
    <property type="entry name" value="LEA_2"/>
</dbReference>
<keyword evidence="4" id="KW-1185">Reference proteome</keyword>
<dbReference type="EMBL" id="PKUR01000002">
    <property type="protein sequence ID" value="PLW86813.1"/>
    <property type="molecule type" value="Genomic_DNA"/>
</dbReference>
<dbReference type="KEGG" id="hja:BST95_11570"/>
<accession>A0AAP8MFC4</accession>
<dbReference type="AlphaFoldDB" id="A0AAP8MFC4"/>
<evidence type="ECO:0000313" key="4">
    <source>
        <dbReference type="Proteomes" id="UP000235162"/>
    </source>
</evidence>
<name>A0AAP8MFC4_9GAMM</name>
<organism evidence="3 4">
    <name type="scientific">Halioglobus japonicus</name>
    <dbReference type="NCBI Taxonomy" id="930805"/>
    <lineage>
        <taxon>Bacteria</taxon>
        <taxon>Pseudomonadati</taxon>
        <taxon>Pseudomonadota</taxon>
        <taxon>Gammaproteobacteria</taxon>
        <taxon>Cellvibrionales</taxon>
        <taxon>Halieaceae</taxon>
        <taxon>Halioglobus</taxon>
    </lineage>
</organism>
<feature type="chain" id="PRO_5042924796" description="Water stress and hypersensitive response domain-containing protein" evidence="1">
    <location>
        <begin position="25"/>
        <end position="154"/>
    </location>
</feature>
<dbReference type="Gene3D" id="2.60.40.1820">
    <property type="match status" value="1"/>
</dbReference>
<proteinExistence type="predicted"/>
<dbReference type="RefSeq" id="WP_084199594.1">
    <property type="nucleotide sequence ID" value="NZ_BMYL01000002.1"/>
</dbReference>
<evidence type="ECO:0000313" key="3">
    <source>
        <dbReference type="EMBL" id="PLW86813.1"/>
    </source>
</evidence>
<reference evidence="3 4" key="1">
    <citation type="submission" date="2018-01" db="EMBL/GenBank/DDBJ databases">
        <title>The draft genome sequence of Halioglobus japonicus S1-36.</title>
        <authorList>
            <person name="Du Z.-J."/>
            <person name="Shi M.-J."/>
        </authorList>
    </citation>
    <scope>NUCLEOTIDE SEQUENCE [LARGE SCALE GENOMIC DNA]</scope>
    <source>
        <strain evidence="3 4">S1-36</strain>
    </source>
</reference>
<dbReference type="PROSITE" id="PS51257">
    <property type="entry name" value="PROKAR_LIPOPROTEIN"/>
    <property type="match status" value="1"/>
</dbReference>
<sequence length="154" mass="16965">MAQLRPFFVIVVLALLSGCANMMAEYDPPKVTLESFKALPSNGSTPRFEFKLRIANPNKEALDIAGISYSVEILDKELLSGVTNDVPYIDGYSEEVVTVEAGLQLFQLVRLLAGLTHETTSSLDYKFSAKIDFNGFLPTQRIEETGTIDLSAQQ</sequence>
<feature type="signal peptide" evidence="1">
    <location>
        <begin position="1"/>
        <end position="24"/>
    </location>
</feature>
<evidence type="ECO:0000259" key="2">
    <source>
        <dbReference type="SMART" id="SM00769"/>
    </source>
</evidence>
<keyword evidence="1" id="KW-0732">Signal</keyword>
<dbReference type="SUPFAM" id="SSF117070">
    <property type="entry name" value="LEA14-like"/>
    <property type="match status" value="1"/>
</dbReference>
<dbReference type="SMART" id="SM00769">
    <property type="entry name" value="WHy"/>
    <property type="match status" value="1"/>
</dbReference>